<evidence type="ECO:0000256" key="1">
    <source>
        <dbReference type="ARBA" id="ARBA00004123"/>
    </source>
</evidence>
<comment type="caution">
    <text evidence="5">The sequence shown here is derived from an EMBL/GenBank/DDBJ whole genome shotgun (WGS) entry which is preliminary data.</text>
</comment>
<organism evidence="5 6">
    <name type="scientific">Littorina saxatilis</name>
    <dbReference type="NCBI Taxonomy" id="31220"/>
    <lineage>
        <taxon>Eukaryota</taxon>
        <taxon>Metazoa</taxon>
        <taxon>Spiralia</taxon>
        <taxon>Lophotrochozoa</taxon>
        <taxon>Mollusca</taxon>
        <taxon>Gastropoda</taxon>
        <taxon>Caenogastropoda</taxon>
        <taxon>Littorinimorpha</taxon>
        <taxon>Littorinoidea</taxon>
        <taxon>Littorinidae</taxon>
        <taxon>Littorina</taxon>
    </lineage>
</organism>
<dbReference type="Pfam" id="PF21045">
    <property type="entry name" value="INT10"/>
    <property type="match status" value="2"/>
</dbReference>
<protein>
    <recommendedName>
        <fullName evidence="3">Integrator complex subunit 10</fullName>
    </recommendedName>
</protein>
<dbReference type="GO" id="GO:0016180">
    <property type="term" value="P:snRNA processing"/>
    <property type="evidence" value="ECO:0007669"/>
    <property type="project" value="InterPro"/>
</dbReference>
<keyword evidence="4" id="KW-0539">Nucleus</keyword>
<name>A0AAN9BXL8_9CAEN</name>
<dbReference type="EMBL" id="JBAMIC010000001">
    <property type="protein sequence ID" value="KAK7114581.1"/>
    <property type="molecule type" value="Genomic_DNA"/>
</dbReference>
<evidence type="ECO:0000313" key="6">
    <source>
        <dbReference type="Proteomes" id="UP001374579"/>
    </source>
</evidence>
<comment type="similarity">
    <text evidence="2">Belongs to the Integrator subunit 10 family.</text>
</comment>
<dbReference type="InterPro" id="IPR026164">
    <property type="entry name" value="Int_cplx_su10"/>
</dbReference>
<evidence type="ECO:0000256" key="2">
    <source>
        <dbReference type="ARBA" id="ARBA00010391"/>
    </source>
</evidence>
<evidence type="ECO:0000256" key="3">
    <source>
        <dbReference type="ARBA" id="ARBA00016811"/>
    </source>
</evidence>
<reference evidence="5 6" key="1">
    <citation type="submission" date="2024-02" db="EMBL/GenBank/DDBJ databases">
        <title>Chromosome-scale genome assembly of the rough periwinkle Littorina saxatilis.</title>
        <authorList>
            <person name="De Jode A."/>
            <person name="Faria R."/>
            <person name="Formenti G."/>
            <person name="Sims Y."/>
            <person name="Smith T.P."/>
            <person name="Tracey A."/>
            <person name="Wood J.M.D."/>
            <person name="Zagrodzka Z.B."/>
            <person name="Johannesson K."/>
            <person name="Butlin R.K."/>
            <person name="Leder E.H."/>
        </authorList>
    </citation>
    <scope>NUCLEOTIDE SEQUENCE [LARGE SCALE GENOMIC DNA]</scope>
    <source>
        <strain evidence="5">Snail1</strain>
        <tissue evidence="5">Muscle</tissue>
    </source>
</reference>
<gene>
    <name evidence="5" type="ORF">V1264_000622</name>
</gene>
<dbReference type="PANTHER" id="PTHR16055:SF2">
    <property type="entry name" value="INTEGRATOR COMPLEX SUBUNIT 10"/>
    <property type="match status" value="1"/>
</dbReference>
<keyword evidence="6" id="KW-1185">Reference proteome</keyword>
<accession>A0AAN9BXL8</accession>
<evidence type="ECO:0000313" key="5">
    <source>
        <dbReference type="EMBL" id="KAK7114581.1"/>
    </source>
</evidence>
<dbReference type="PRINTS" id="PR02106">
    <property type="entry name" value="INTSUBUNIT10"/>
</dbReference>
<proteinExistence type="inferred from homology"/>
<dbReference type="Proteomes" id="UP001374579">
    <property type="component" value="Unassembled WGS sequence"/>
</dbReference>
<comment type="subcellular location">
    <subcellularLocation>
        <location evidence="1">Nucleus</location>
    </subcellularLocation>
</comment>
<dbReference type="GO" id="GO:0032039">
    <property type="term" value="C:integrator complex"/>
    <property type="evidence" value="ECO:0007669"/>
    <property type="project" value="InterPro"/>
</dbReference>
<dbReference type="AlphaFoldDB" id="A0AAN9BXL8"/>
<dbReference type="PANTHER" id="PTHR16055">
    <property type="entry name" value="INTEGRATOR COMPLEX SUBUNIT 10"/>
    <property type="match status" value="1"/>
</dbReference>
<sequence>MATAGMMDSLSDVDYLVMRARQYAKTDQYASKAWLITAKSLFPSSFVIQFESYQVEKASKNVNEAAKHLEEMFRNFPHERQLWEEVQGMLEALQTDSSEHQHTLLTEIFAAIPTHVQCQMLLTVAEKISNTLERCRLLLLAMRNFPSLVQEHGLKLIELLMNEEKRVSSMPPVNCYRKLLVCDAMPLVLGRDVRINLTPAQLYQWLQLAIEFYISYITQPASGEGTSSGADMLSPSKASLSRLPPVAGLLERENQVIDPWGSLFRLLVLVGQRLGWEFEPDIFNKPRDTQWQYLVSQYNRAKQTHSDSGLKQVLYMAVVMFMQSFYLYVSHIDTDISGTGLGSQHIPIVLVEGFPLDTEEYAPLPRAKKHKADNSAQPPILPSSNIPNSQALLSNFTMALKCYELLNTREELHKDFLSLYSRWKKETWAWISHLQIDVALYQGNFQEAAAQLQNCIDTATGRMKTRYALQRASCFYCLRNYAKACELILDILYTIPEQEMPEFEQAEKVATPSGSSRHLLMLQCTEKEFLPYCVLMLAACLKERMCSDHCPDVVLAHLIILLQYDWPQQEHLFSAIIRRIQQQGSFTYNMFFSYIFVVDMLEEFAYLDTVEGGRISLDILPVSTKQLAQQRTMTRGVNKGVKEDFRAALEKQVGRLQETCPKIIRNFLRDERTVFLQHI</sequence>
<evidence type="ECO:0000256" key="4">
    <source>
        <dbReference type="ARBA" id="ARBA00023242"/>
    </source>
</evidence>